<name>A0A0B6XXQ2_9EUPU</name>
<organism evidence="2">
    <name type="scientific">Arion vulgaris</name>
    <dbReference type="NCBI Taxonomy" id="1028688"/>
    <lineage>
        <taxon>Eukaryota</taxon>
        <taxon>Metazoa</taxon>
        <taxon>Spiralia</taxon>
        <taxon>Lophotrochozoa</taxon>
        <taxon>Mollusca</taxon>
        <taxon>Gastropoda</taxon>
        <taxon>Heterobranchia</taxon>
        <taxon>Euthyneura</taxon>
        <taxon>Panpulmonata</taxon>
        <taxon>Eupulmonata</taxon>
        <taxon>Stylommatophora</taxon>
        <taxon>Helicina</taxon>
        <taxon>Arionoidea</taxon>
        <taxon>Arionidae</taxon>
        <taxon>Arion</taxon>
    </lineage>
</organism>
<feature type="non-terminal residue" evidence="2">
    <location>
        <position position="106"/>
    </location>
</feature>
<dbReference type="Pfam" id="PF16092">
    <property type="entry name" value="CFAP61_N"/>
    <property type="match status" value="1"/>
</dbReference>
<gene>
    <name evidence="2" type="primary">ORF4705</name>
</gene>
<evidence type="ECO:0000313" key="2">
    <source>
        <dbReference type="EMBL" id="CEK48638.1"/>
    </source>
</evidence>
<proteinExistence type="predicted"/>
<dbReference type="PANTHER" id="PTHR21178">
    <property type="entry name" value="CILIA- AND FLAGELLA-ASSOCIATED PROTEIN 61"/>
    <property type="match status" value="1"/>
</dbReference>
<sequence length="106" mass="11987">AVLAITLTNKSNEIMGHGAFLDYPNIPEVDQAEWESWFDERYVSGQVNSLNSLFLHYFVSQSEYILGCTLEIVRTTFNAVPDLHFIFLAVPAKSTPEQALGYLFKP</sequence>
<accession>A0A0B6XXQ2</accession>
<feature type="domain" description="Cilia- and flagella-associated protein 61 N-terminal" evidence="1">
    <location>
        <begin position="2"/>
        <end position="105"/>
    </location>
</feature>
<evidence type="ECO:0000259" key="1">
    <source>
        <dbReference type="Pfam" id="PF16092"/>
    </source>
</evidence>
<feature type="non-terminal residue" evidence="2">
    <location>
        <position position="1"/>
    </location>
</feature>
<dbReference type="PANTHER" id="PTHR21178:SF8">
    <property type="entry name" value="CILIA- AND FLAGELLA-ASSOCIATED PROTEIN 61"/>
    <property type="match status" value="1"/>
</dbReference>
<dbReference type="InterPro" id="IPR038884">
    <property type="entry name" value="CFAP61"/>
</dbReference>
<dbReference type="InterPro" id="IPR032151">
    <property type="entry name" value="CFAP61_N"/>
</dbReference>
<reference evidence="2" key="1">
    <citation type="submission" date="2014-12" db="EMBL/GenBank/DDBJ databases">
        <title>Insight into the proteome of Arion vulgaris.</title>
        <authorList>
            <person name="Aradska J."/>
            <person name="Bulat T."/>
            <person name="Smidak R."/>
            <person name="Sarate P."/>
            <person name="Gangsoo J."/>
            <person name="Sialana F."/>
            <person name="Bilban M."/>
            <person name="Lubec G."/>
        </authorList>
    </citation>
    <scope>NUCLEOTIDE SEQUENCE</scope>
    <source>
        <tissue evidence="2">Skin</tissue>
    </source>
</reference>
<protein>
    <recommendedName>
        <fullName evidence="1">Cilia- and flagella-associated protein 61 N-terminal domain-containing protein</fullName>
    </recommendedName>
</protein>
<dbReference type="AlphaFoldDB" id="A0A0B6XXQ2"/>
<dbReference type="EMBL" id="HACG01001773">
    <property type="protein sequence ID" value="CEK48638.1"/>
    <property type="molecule type" value="Transcribed_RNA"/>
</dbReference>